<reference evidence="2 3" key="1">
    <citation type="journal article" date="2019" name="Genome Biol. Evol.">
        <title>Whole-Genome Sequencing of the Giant Devil Catfish, Bagarius yarrelli.</title>
        <authorList>
            <person name="Jiang W."/>
            <person name="Lv Y."/>
            <person name="Cheng L."/>
            <person name="Yang K."/>
            <person name="Chao B."/>
            <person name="Wang X."/>
            <person name="Li Y."/>
            <person name="Pan X."/>
            <person name="You X."/>
            <person name="Zhang Y."/>
            <person name="Yang J."/>
            <person name="Li J."/>
            <person name="Zhang X."/>
            <person name="Liu S."/>
            <person name="Sun C."/>
            <person name="Yang J."/>
            <person name="Shi Q."/>
        </authorList>
    </citation>
    <scope>NUCLEOTIDE SEQUENCE [LARGE SCALE GENOMIC DNA]</scope>
    <source>
        <strain evidence="2">JWS20170419001</strain>
        <tissue evidence="2">Muscle</tissue>
    </source>
</reference>
<dbReference type="AlphaFoldDB" id="A0A556UYQ6"/>
<evidence type="ECO:0000313" key="2">
    <source>
        <dbReference type="EMBL" id="TSP68530.1"/>
    </source>
</evidence>
<comment type="caution">
    <text evidence="2">The sequence shown here is derived from an EMBL/GenBank/DDBJ whole genome shotgun (WGS) entry which is preliminary data.</text>
</comment>
<protein>
    <submittedName>
        <fullName evidence="2">Uncharacterized protein</fullName>
    </submittedName>
</protein>
<gene>
    <name evidence="2" type="ORF">Baya_11015</name>
</gene>
<proteinExistence type="predicted"/>
<sequence>MLAPLRYFSFYTPSKERCQATDGRIETVKEREKCEEERQQEQRDTIQNRKRSTAALDDYTDRKAAINRVVALQAGGVLQNIEMSFSFTGRDCDVCQLMLELDESVFFFESTYEPNCVTQAVDEGKPAVCCWGWFDVYGFGNPLIFSPADSLSAVGGHRVLSRIRLVENLVDVITLPLRQI</sequence>
<evidence type="ECO:0000313" key="3">
    <source>
        <dbReference type="Proteomes" id="UP000319801"/>
    </source>
</evidence>
<feature type="compositionally biased region" description="Basic and acidic residues" evidence="1">
    <location>
        <begin position="31"/>
        <end position="47"/>
    </location>
</feature>
<dbReference type="EMBL" id="VCAZ01000078">
    <property type="protein sequence ID" value="TSP68530.1"/>
    <property type="molecule type" value="Genomic_DNA"/>
</dbReference>
<evidence type="ECO:0000256" key="1">
    <source>
        <dbReference type="SAM" id="MobiDB-lite"/>
    </source>
</evidence>
<keyword evidence="3" id="KW-1185">Reference proteome</keyword>
<feature type="region of interest" description="Disordered" evidence="1">
    <location>
        <begin position="31"/>
        <end position="50"/>
    </location>
</feature>
<accession>A0A556UYQ6</accession>
<organism evidence="2 3">
    <name type="scientific">Bagarius yarrelli</name>
    <name type="common">Goonch</name>
    <name type="synonym">Bagrus yarrelli</name>
    <dbReference type="NCBI Taxonomy" id="175774"/>
    <lineage>
        <taxon>Eukaryota</taxon>
        <taxon>Metazoa</taxon>
        <taxon>Chordata</taxon>
        <taxon>Craniata</taxon>
        <taxon>Vertebrata</taxon>
        <taxon>Euteleostomi</taxon>
        <taxon>Actinopterygii</taxon>
        <taxon>Neopterygii</taxon>
        <taxon>Teleostei</taxon>
        <taxon>Ostariophysi</taxon>
        <taxon>Siluriformes</taxon>
        <taxon>Sisoridae</taxon>
        <taxon>Sisorinae</taxon>
        <taxon>Bagarius</taxon>
    </lineage>
</organism>
<dbReference type="Proteomes" id="UP000319801">
    <property type="component" value="Unassembled WGS sequence"/>
</dbReference>
<name>A0A556UYQ6_BAGYA</name>